<dbReference type="PROSITE" id="PS50084">
    <property type="entry name" value="KH_TYPE_1"/>
    <property type="match status" value="1"/>
</dbReference>
<dbReference type="RefSeq" id="WP_313832689.1">
    <property type="nucleotide sequence ID" value="NZ_JAQOUE010000001.1"/>
</dbReference>
<dbReference type="CDD" id="cd02393">
    <property type="entry name" value="KH-I_PNPase"/>
    <property type="match status" value="1"/>
</dbReference>
<dbReference type="EC" id="2.7.7.8" evidence="7"/>
<comment type="caution">
    <text evidence="9">The sequence shown here is derived from an EMBL/GenBank/DDBJ whole genome shotgun (WGS) entry which is preliminary data.</text>
</comment>
<dbReference type="Gene3D" id="3.30.1370.10">
    <property type="entry name" value="K Homology domain, type 1"/>
    <property type="match status" value="1"/>
</dbReference>
<evidence type="ECO:0000256" key="6">
    <source>
        <dbReference type="ARBA" id="ARBA00022884"/>
    </source>
</evidence>
<dbReference type="InterPro" id="IPR015848">
    <property type="entry name" value="PNPase_PH_RNA-bd_bac/org-type"/>
</dbReference>
<dbReference type="Pfam" id="PF00575">
    <property type="entry name" value="S1"/>
    <property type="match status" value="1"/>
</dbReference>
<dbReference type="InterPro" id="IPR004087">
    <property type="entry name" value="KH_dom"/>
</dbReference>
<dbReference type="PANTHER" id="PTHR11252:SF0">
    <property type="entry name" value="POLYRIBONUCLEOTIDE NUCLEOTIDYLTRANSFERASE 1, MITOCHONDRIAL"/>
    <property type="match status" value="1"/>
</dbReference>
<feature type="binding site" evidence="7">
    <location>
        <position position="489"/>
    </location>
    <ligand>
        <name>Mg(2+)</name>
        <dbReference type="ChEBI" id="CHEBI:18420"/>
    </ligand>
</feature>
<dbReference type="NCBIfam" id="TIGR03591">
    <property type="entry name" value="polynuc_phos"/>
    <property type="match status" value="1"/>
</dbReference>
<keyword evidence="7" id="KW-0479">Metal-binding</keyword>
<feature type="domain" description="S1 motif" evidence="8">
    <location>
        <begin position="619"/>
        <end position="687"/>
    </location>
</feature>
<dbReference type="SUPFAM" id="SSF54791">
    <property type="entry name" value="Eukaryotic type KH-domain (KH-domain type I)"/>
    <property type="match status" value="1"/>
</dbReference>
<dbReference type="NCBIfam" id="NF008805">
    <property type="entry name" value="PRK11824.1"/>
    <property type="match status" value="1"/>
</dbReference>
<keyword evidence="6 7" id="KW-0694">RNA-binding</keyword>
<dbReference type="CDD" id="cd11364">
    <property type="entry name" value="RNase_PH_PNPase_2"/>
    <property type="match status" value="1"/>
</dbReference>
<evidence type="ECO:0000259" key="8">
    <source>
        <dbReference type="PROSITE" id="PS50126"/>
    </source>
</evidence>
<dbReference type="SUPFAM" id="SSF50249">
    <property type="entry name" value="Nucleic acid-binding proteins"/>
    <property type="match status" value="1"/>
</dbReference>
<dbReference type="SMART" id="SM00322">
    <property type="entry name" value="KH"/>
    <property type="match status" value="1"/>
</dbReference>
<dbReference type="InterPro" id="IPR027408">
    <property type="entry name" value="PNPase/RNase_PH_dom_sf"/>
</dbReference>
<evidence type="ECO:0000256" key="1">
    <source>
        <dbReference type="ARBA" id="ARBA00007404"/>
    </source>
</evidence>
<dbReference type="Pfam" id="PF03726">
    <property type="entry name" value="PNPase"/>
    <property type="match status" value="1"/>
</dbReference>
<organism evidence="9 10">
    <name type="scientific">Candidatus Nitronereus thalassa</name>
    <dbReference type="NCBI Taxonomy" id="3020898"/>
    <lineage>
        <taxon>Bacteria</taxon>
        <taxon>Pseudomonadati</taxon>
        <taxon>Nitrospirota</taxon>
        <taxon>Nitrospiria</taxon>
        <taxon>Nitrospirales</taxon>
        <taxon>Nitrospiraceae</taxon>
        <taxon>Candidatus Nitronereus</taxon>
    </lineage>
</organism>
<dbReference type="InterPro" id="IPR012340">
    <property type="entry name" value="NA-bd_OB-fold"/>
</dbReference>
<keyword evidence="3 7" id="KW-0808">Transferase</keyword>
<sequence length="700" mass="76063">MVHSVELEVAGRTLRLETGHMAKQADGSILATYGDTVVLATAVASKTLKPDTDFLPLTVNYQEKAYAAGKIPGGFFKREGAPSEKETLTSRLIDRPIRPLFPKGYYYETQVVVSVLSVDQTMSSDTIGITAGSAALAISDIPFDGPLAGIRIGRVDGTLVVNPDMHLLGKSDLDLVVAGTADAIMMVEAGAEGLSEAVMLESLELAHAEIKKIVAKVNELREKAGRPKRVLQVEPVSEDLRAQVKEMASAPIREAVFIPNKTARQERLDEILREAIEKLGGEDAARHRQIKEIYHDLEYDEVRDMILEKKVRADGRGPADIRPITCETGLLPRTHGSALFTRGETQALAVVTLGTSDDEQRIDALEGEHFRTFMLHYNFPPFSVGEARPMRSPGRREIGHGKLAWRALLSVMPTKEAFPYTIRLVSDILESNGSSSMATVCGGALALMDAGVPIKEPVAGIAMGLIKEGDRVVILSDILGLEDHLGDMDFKVTGTKNGVTALQMDIKIGGITTELMRQALEQARAGRLHILERMESSLAAPRPDLATYAPRIFTIQIKQDKIRDIIGPGGKVIRGIIAECGVKMNVDDSGLVTIASVDGPSAEKAIKMVEQLTEEVEVGKLYLGTVRKIVDFGAFVEIIPNVDGLVHISQLAHHRVNSVSDEVSEGEQIMVKVMEIDRQGKIRLSRKEALAESEAPSTQT</sequence>
<protein>
    <recommendedName>
        <fullName evidence="7">Polyribonucleotide nucleotidyltransferase</fullName>
        <ecNumber evidence="7">2.7.7.8</ecNumber>
    </recommendedName>
    <alternativeName>
        <fullName evidence="7">Polynucleotide phosphorylase</fullName>
        <shortName evidence="7">PNPase</shortName>
    </alternativeName>
</protein>
<comment type="catalytic activity">
    <reaction evidence="7">
        <text>RNA(n+1) + phosphate = RNA(n) + a ribonucleoside 5'-diphosphate</text>
        <dbReference type="Rhea" id="RHEA:22096"/>
        <dbReference type="Rhea" id="RHEA-COMP:14527"/>
        <dbReference type="Rhea" id="RHEA-COMP:17342"/>
        <dbReference type="ChEBI" id="CHEBI:43474"/>
        <dbReference type="ChEBI" id="CHEBI:57930"/>
        <dbReference type="ChEBI" id="CHEBI:140395"/>
        <dbReference type="EC" id="2.7.7.8"/>
    </reaction>
</comment>
<keyword evidence="10" id="KW-1185">Reference proteome</keyword>
<reference evidence="9 10" key="1">
    <citation type="journal article" date="2023" name="ISME J.">
        <title>Cultivation and genomic characterization of novel and ubiquitous marine nitrite-oxidizing bacteria from the Nitrospirales.</title>
        <authorList>
            <person name="Mueller A.J."/>
            <person name="Daebeler A."/>
            <person name="Herbold C.W."/>
            <person name="Kirkegaard R.H."/>
            <person name="Daims H."/>
        </authorList>
    </citation>
    <scope>NUCLEOTIDE SEQUENCE [LARGE SCALE GENOMIC DNA]</scope>
    <source>
        <strain evidence="9 10">EB</strain>
    </source>
</reference>
<dbReference type="SUPFAM" id="SSF54211">
    <property type="entry name" value="Ribosomal protein S5 domain 2-like"/>
    <property type="match status" value="2"/>
</dbReference>
<dbReference type="PANTHER" id="PTHR11252">
    <property type="entry name" value="POLYRIBONUCLEOTIDE NUCLEOTIDYLTRANSFERASE"/>
    <property type="match status" value="1"/>
</dbReference>
<dbReference type="InterPro" id="IPR003029">
    <property type="entry name" value="S1_domain"/>
</dbReference>
<dbReference type="SUPFAM" id="SSF55666">
    <property type="entry name" value="Ribonuclease PH domain 2-like"/>
    <property type="match status" value="2"/>
</dbReference>
<dbReference type="CDD" id="cd04472">
    <property type="entry name" value="S1_PNPase"/>
    <property type="match status" value="1"/>
</dbReference>
<dbReference type="InterPro" id="IPR004088">
    <property type="entry name" value="KH_dom_type_1"/>
</dbReference>
<dbReference type="InterPro" id="IPR001247">
    <property type="entry name" value="ExoRNase_PH_dom1"/>
</dbReference>
<dbReference type="InterPro" id="IPR036612">
    <property type="entry name" value="KH_dom_type_1_sf"/>
</dbReference>
<dbReference type="EMBL" id="JAQOUE010000001">
    <property type="protein sequence ID" value="MDT7042307.1"/>
    <property type="molecule type" value="Genomic_DNA"/>
</dbReference>
<dbReference type="CDD" id="cd11363">
    <property type="entry name" value="RNase_PH_PNPase_1"/>
    <property type="match status" value="1"/>
</dbReference>
<dbReference type="HAMAP" id="MF_01595">
    <property type="entry name" value="PNPase"/>
    <property type="match status" value="1"/>
</dbReference>
<keyword evidence="4 7" id="KW-0548">Nucleotidyltransferase</keyword>
<comment type="cofactor">
    <cofactor evidence="7">
        <name>Mg(2+)</name>
        <dbReference type="ChEBI" id="CHEBI:18420"/>
    </cofactor>
</comment>
<dbReference type="Proteomes" id="UP001250932">
    <property type="component" value="Unassembled WGS sequence"/>
</dbReference>
<comment type="similarity">
    <text evidence="1 7">Belongs to the polyribonucleotide nucleotidyltransferase family.</text>
</comment>
<proteinExistence type="inferred from homology"/>
<name>A0ABU3K7G7_9BACT</name>
<dbReference type="Pfam" id="PF03725">
    <property type="entry name" value="RNase_PH_C"/>
    <property type="match status" value="2"/>
</dbReference>
<evidence type="ECO:0000256" key="2">
    <source>
        <dbReference type="ARBA" id="ARBA00022490"/>
    </source>
</evidence>
<evidence type="ECO:0000313" key="9">
    <source>
        <dbReference type="EMBL" id="MDT7042307.1"/>
    </source>
</evidence>
<gene>
    <name evidence="7 9" type="primary">pnp</name>
    <name evidence="9" type="ORF">PPG34_08080</name>
</gene>
<accession>A0ABU3K7G7</accession>
<evidence type="ECO:0000256" key="5">
    <source>
        <dbReference type="ARBA" id="ARBA00022842"/>
    </source>
</evidence>
<evidence type="ECO:0000256" key="3">
    <source>
        <dbReference type="ARBA" id="ARBA00022679"/>
    </source>
</evidence>
<dbReference type="Gene3D" id="3.30.230.70">
    <property type="entry name" value="GHMP Kinase, N-terminal domain"/>
    <property type="match status" value="2"/>
</dbReference>
<dbReference type="Pfam" id="PF01138">
    <property type="entry name" value="RNase_PH"/>
    <property type="match status" value="2"/>
</dbReference>
<dbReference type="Gene3D" id="2.40.50.140">
    <property type="entry name" value="Nucleic acid-binding proteins"/>
    <property type="match status" value="1"/>
</dbReference>
<comment type="subcellular location">
    <subcellularLocation>
        <location evidence="7">Cytoplasm</location>
    </subcellularLocation>
</comment>
<evidence type="ECO:0000256" key="4">
    <source>
        <dbReference type="ARBA" id="ARBA00022695"/>
    </source>
</evidence>
<keyword evidence="2 7" id="KW-0963">Cytoplasm</keyword>
<dbReference type="PIRSF" id="PIRSF005499">
    <property type="entry name" value="PNPase"/>
    <property type="match status" value="1"/>
</dbReference>
<dbReference type="SMART" id="SM00316">
    <property type="entry name" value="S1"/>
    <property type="match status" value="1"/>
</dbReference>
<dbReference type="GO" id="GO:0004654">
    <property type="term" value="F:polyribonucleotide nucleotidyltransferase activity"/>
    <property type="evidence" value="ECO:0007669"/>
    <property type="project" value="UniProtKB-EC"/>
</dbReference>
<evidence type="ECO:0000256" key="7">
    <source>
        <dbReference type="HAMAP-Rule" id="MF_01595"/>
    </source>
</evidence>
<comment type="function">
    <text evidence="7">Involved in mRNA degradation. Catalyzes the phosphorolysis of single-stranded polyribonucleotides processively in the 3'- to 5'-direction.</text>
</comment>
<dbReference type="InterPro" id="IPR020568">
    <property type="entry name" value="Ribosomal_Su5_D2-typ_SF"/>
</dbReference>
<dbReference type="PROSITE" id="PS50126">
    <property type="entry name" value="S1"/>
    <property type="match status" value="1"/>
</dbReference>
<feature type="binding site" evidence="7">
    <location>
        <position position="483"/>
    </location>
    <ligand>
        <name>Mg(2+)</name>
        <dbReference type="ChEBI" id="CHEBI:18420"/>
    </ligand>
</feature>
<dbReference type="InterPro" id="IPR015847">
    <property type="entry name" value="ExoRNase_PH_dom2"/>
</dbReference>
<dbReference type="InterPro" id="IPR012162">
    <property type="entry name" value="PNPase"/>
</dbReference>
<dbReference type="Pfam" id="PF00013">
    <property type="entry name" value="KH_1"/>
    <property type="match status" value="1"/>
</dbReference>
<keyword evidence="5 7" id="KW-0460">Magnesium</keyword>
<dbReference type="InterPro" id="IPR036345">
    <property type="entry name" value="ExoRNase_PH_dom2_sf"/>
</dbReference>
<evidence type="ECO:0000313" key="10">
    <source>
        <dbReference type="Proteomes" id="UP001250932"/>
    </source>
</evidence>